<reference evidence="3 5" key="1">
    <citation type="submission" date="2019-12" db="EMBL/GenBank/DDBJ databases">
        <title>Genomic-based taxomic classification of the family Erythrobacteraceae.</title>
        <authorList>
            <person name="Xu L."/>
        </authorList>
    </citation>
    <scope>NUCLEOTIDE SEQUENCE [LARGE SCALE GENOMIC DNA]</scope>
    <source>
        <strain evidence="3 5">JCM 16677</strain>
    </source>
</reference>
<dbReference type="EMBL" id="WTYE01000001">
    <property type="protein sequence ID" value="MXP33992.1"/>
    <property type="molecule type" value="Genomic_DNA"/>
</dbReference>
<dbReference type="InterPro" id="IPR016071">
    <property type="entry name" value="Staphylococal_nuclease_OB-fold"/>
</dbReference>
<dbReference type="InterPro" id="IPR035437">
    <property type="entry name" value="SNase_OB-fold_sf"/>
</dbReference>
<comment type="caution">
    <text evidence="3">The sequence shown here is derived from an EMBL/GenBank/DDBJ whole genome shotgun (WGS) entry which is preliminary data.</text>
</comment>
<dbReference type="PROSITE" id="PS50830">
    <property type="entry name" value="TNASE_3"/>
    <property type="match status" value="1"/>
</dbReference>
<dbReference type="OrthoDB" id="7469880at2"/>
<dbReference type="Proteomes" id="UP000446786">
    <property type="component" value="Unassembled WGS sequence"/>
</dbReference>
<evidence type="ECO:0000259" key="2">
    <source>
        <dbReference type="PROSITE" id="PS50830"/>
    </source>
</evidence>
<dbReference type="AlphaFoldDB" id="A0A845AKF4"/>
<evidence type="ECO:0000313" key="5">
    <source>
        <dbReference type="Proteomes" id="UP000446786"/>
    </source>
</evidence>
<keyword evidence="1" id="KW-0812">Transmembrane</keyword>
<proteinExistence type="predicted"/>
<dbReference type="EMBL" id="WTYE01000001">
    <property type="protein sequence ID" value="MXP31232.1"/>
    <property type="molecule type" value="Genomic_DNA"/>
</dbReference>
<dbReference type="SUPFAM" id="SSF50199">
    <property type="entry name" value="Staphylococcal nuclease"/>
    <property type="match status" value="1"/>
</dbReference>
<feature type="transmembrane region" description="Helical" evidence="1">
    <location>
        <begin position="21"/>
        <end position="40"/>
    </location>
</feature>
<evidence type="ECO:0000313" key="3">
    <source>
        <dbReference type="EMBL" id="MXP31232.1"/>
    </source>
</evidence>
<dbReference type="Gene3D" id="2.40.50.90">
    <property type="match status" value="1"/>
</dbReference>
<gene>
    <name evidence="3" type="ORF">GRI94_05255</name>
    <name evidence="4" type="ORF">GRI94_19345</name>
</gene>
<evidence type="ECO:0000256" key="1">
    <source>
        <dbReference type="SAM" id="Phobius"/>
    </source>
</evidence>
<feature type="domain" description="TNase-like" evidence="2">
    <location>
        <begin position="60"/>
        <end position="157"/>
    </location>
</feature>
<dbReference type="RefSeq" id="WP_160778694.1">
    <property type="nucleotide sequence ID" value="NZ_BAAAZF010000001.1"/>
</dbReference>
<sequence length="170" mass="19393">MSRPLRFDARWTRKRRWRARLRKAGWWLVIALIAAGIWFARDRLMPVQEWQEVRLDLPICGTRGAAGCVVDGDTIAIGKRRVRLTGFDAPELDGACDAEREAARIARSALHDWLAQGPFEWSGGDAPPYDQYGRELRSIRRGDEELGETLIARGLARESGWGFPRSDWCE</sequence>
<name>A0A845AKF4_9SPHN</name>
<organism evidence="3 5">
    <name type="scientific">Parerythrobacter jejuensis</name>
    <dbReference type="NCBI Taxonomy" id="795812"/>
    <lineage>
        <taxon>Bacteria</taxon>
        <taxon>Pseudomonadati</taxon>
        <taxon>Pseudomonadota</taxon>
        <taxon>Alphaproteobacteria</taxon>
        <taxon>Sphingomonadales</taxon>
        <taxon>Erythrobacteraceae</taxon>
        <taxon>Parerythrobacter</taxon>
    </lineage>
</organism>
<accession>A0A845AKF4</accession>
<keyword evidence="1" id="KW-1133">Transmembrane helix</keyword>
<protein>
    <recommendedName>
        <fullName evidence="2">TNase-like domain-containing protein</fullName>
    </recommendedName>
</protein>
<keyword evidence="5" id="KW-1185">Reference proteome</keyword>
<evidence type="ECO:0000313" key="4">
    <source>
        <dbReference type="EMBL" id="MXP33992.1"/>
    </source>
</evidence>
<keyword evidence="1" id="KW-0472">Membrane</keyword>